<sequence>MAAAEEEAAGAGVDEPAAPSPAPAPPEKRALADGDEEELPEPKRRRARVAALDNVRRAAADALAASKDDDGDDDDGAGEPADGRSPFSFHARGFTGVETTPKFGSFNPADELVAFQPKPPPPQMDAPTKEAVAPDGGDDTEEASTAEGNDGNSL</sequence>
<protein>
    <submittedName>
        <fullName evidence="2">Uncharacterized protein</fullName>
    </submittedName>
</protein>
<gene>
    <name evidence="2" type="ORF">GUJ93_ZPchr0005g15374</name>
</gene>
<reference evidence="2" key="1">
    <citation type="journal article" date="2021" name="bioRxiv">
        <title>Whole Genome Assembly and Annotation of Northern Wild Rice, Zizania palustris L., Supports a Whole Genome Duplication in the Zizania Genus.</title>
        <authorList>
            <person name="Haas M."/>
            <person name="Kono T."/>
            <person name="Macchietto M."/>
            <person name="Millas R."/>
            <person name="McGilp L."/>
            <person name="Shao M."/>
            <person name="Duquette J."/>
            <person name="Hirsch C.N."/>
            <person name="Kimball J."/>
        </authorList>
    </citation>
    <scope>NUCLEOTIDE SEQUENCE</scope>
    <source>
        <tissue evidence="2">Fresh leaf tissue</tissue>
    </source>
</reference>
<dbReference type="AlphaFoldDB" id="A0A8J5SLK9"/>
<comment type="caution">
    <text evidence="2">The sequence shown here is derived from an EMBL/GenBank/DDBJ whole genome shotgun (WGS) entry which is preliminary data.</text>
</comment>
<proteinExistence type="predicted"/>
<organism evidence="2 3">
    <name type="scientific">Zizania palustris</name>
    <name type="common">Northern wild rice</name>
    <dbReference type="NCBI Taxonomy" id="103762"/>
    <lineage>
        <taxon>Eukaryota</taxon>
        <taxon>Viridiplantae</taxon>
        <taxon>Streptophyta</taxon>
        <taxon>Embryophyta</taxon>
        <taxon>Tracheophyta</taxon>
        <taxon>Spermatophyta</taxon>
        <taxon>Magnoliopsida</taxon>
        <taxon>Liliopsida</taxon>
        <taxon>Poales</taxon>
        <taxon>Poaceae</taxon>
        <taxon>BOP clade</taxon>
        <taxon>Oryzoideae</taxon>
        <taxon>Oryzeae</taxon>
        <taxon>Zizaniinae</taxon>
        <taxon>Zizania</taxon>
    </lineage>
</organism>
<evidence type="ECO:0000313" key="2">
    <source>
        <dbReference type="EMBL" id="KAG8068204.1"/>
    </source>
</evidence>
<evidence type="ECO:0000313" key="3">
    <source>
        <dbReference type="Proteomes" id="UP000729402"/>
    </source>
</evidence>
<dbReference type="EMBL" id="JAAALK010000284">
    <property type="protein sequence ID" value="KAG8068204.1"/>
    <property type="molecule type" value="Genomic_DNA"/>
</dbReference>
<keyword evidence="3" id="KW-1185">Reference proteome</keyword>
<dbReference type="Proteomes" id="UP000729402">
    <property type="component" value="Unassembled WGS sequence"/>
</dbReference>
<reference evidence="2" key="2">
    <citation type="submission" date="2021-02" db="EMBL/GenBank/DDBJ databases">
        <authorList>
            <person name="Kimball J.A."/>
            <person name="Haas M.W."/>
            <person name="Macchietto M."/>
            <person name="Kono T."/>
            <person name="Duquette J."/>
            <person name="Shao M."/>
        </authorList>
    </citation>
    <scope>NUCLEOTIDE SEQUENCE</scope>
    <source>
        <tissue evidence="2">Fresh leaf tissue</tissue>
    </source>
</reference>
<dbReference type="OrthoDB" id="696283at2759"/>
<feature type="region of interest" description="Disordered" evidence="1">
    <location>
        <begin position="1"/>
        <end position="154"/>
    </location>
</feature>
<evidence type="ECO:0000256" key="1">
    <source>
        <dbReference type="SAM" id="MobiDB-lite"/>
    </source>
</evidence>
<accession>A0A8J5SLK9</accession>
<name>A0A8J5SLK9_ZIZPA</name>